<dbReference type="InterPro" id="IPR000045">
    <property type="entry name" value="Prepilin_IV_endopep_pep"/>
</dbReference>
<dbReference type="GO" id="GO:0004190">
    <property type="term" value="F:aspartic-type endopeptidase activity"/>
    <property type="evidence" value="ECO:0007669"/>
    <property type="project" value="UniProtKB-EC"/>
</dbReference>
<keyword evidence="2" id="KW-1133">Transmembrane helix</keyword>
<evidence type="ECO:0000256" key="2">
    <source>
        <dbReference type="SAM" id="Phobius"/>
    </source>
</evidence>
<comment type="caution">
    <text evidence="4">The sequence shown here is derived from an EMBL/GenBank/DDBJ whole genome shotgun (WGS) entry which is preliminary data.</text>
</comment>
<dbReference type="GO" id="GO:0008168">
    <property type="term" value="F:methyltransferase activity"/>
    <property type="evidence" value="ECO:0007669"/>
    <property type="project" value="UniProtKB-KW"/>
</dbReference>
<dbReference type="EMBL" id="JAUSUT010000001">
    <property type="protein sequence ID" value="MDQ0380763.1"/>
    <property type="molecule type" value="Genomic_DNA"/>
</dbReference>
<dbReference type="Pfam" id="PF01478">
    <property type="entry name" value="Peptidase_A24"/>
    <property type="match status" value="1"/>
</dbReference>
<evidence type="ECO:0000313" key="5">
    <source>
        <dbReference type="Proteomes" id="UP001229651"/>
    </source>
</evidence>
<keyword evidence="4" id="KW-0808">Transferase</keyword>
<feature type="transmembrane region" description="Helical" evidence="2">
    <location>
        <begin position="129"/>
        <end position="160"/>
    </location>
</feature>
<keyword evidence="2" id="KW-0472">Membrane</keyword>
<dbReference type="Gene3D" id="1.20.120.1220">
    <property type="match status" value="1"/>
</dbReference>
<dbReference type="EC" id="3.4.23.43" evidence="4"/>
<keyword evidence="5" id="KW-1185">Reference proteome</keyword>
<feature type="domain" description="Prepilin type IV endopeptidase peptidase" evidence="3">
    <location>
        <begin position="59"/>
        <end position="156"/>
    </location>
</feature>
<accession>A0ABU0EZL8</accession>
<evidence type="ECO:0000259" key="3">
    <source>
        <dbReference type="Pfam" id="PF01478"/>
    </source>
</evidence>
<dbReference type="Proteomes" id="UP001229651">
    <property type="component" value="Unassembled WGS sequence"/>
</dbReference>
<keyword evidence="4" id="KW-0378">Hydrolase</keyword>
<dbReference type="GO" id="GO:0032259">
    <property type="term" value="P:methylation"/>
    <property type="evidence" value="ECO:0007669"/>
    <property type="project" value="UniProtKB-KW"/>
</dbReference>
<keyword evidence="2" id="KW-0812">Transmembrane</keyword>
<organism evidence="4 5">
    <name type="scientific">Amycolatopsis thermophila</name>
    <dbReference type="NCBI Taxonomy" id="206084"/>
    <lineage>
        <taxon>Bacteria</taxon>
        <taxon>Bacillati</taxon>
        <taxon>Actinomycetota</taxon>
        <taxon>Actinomycetes</taxon>
        <taxon>Pseudonocardiales</taxon>
        <taxon>Pseudonocardiaceae</taxon>
        <taxon>Amycolatopsis</taxon>
    </lineage>
</organism>
<gene>
    <name evidence="4" type="ORF">FB470_004757</name>
</gene>
<comment type="similarity">
    <text evidence="1">Belongs to the peptidase A24 family.</text>
</comment>
<sequence>MNWGAVAAMGAAGTCVGAGTAKLLNWAGAAVPVPAVVVGTGVAWAGVTAVAPGNLTPIALAALAVPLVAADLRHRRLPDVLTLPAYPLVVAVAPDPARALGAAAVFGGLHLLVHVAAPRAMGAGDVKLAGALGAALGSVSWLALPAAAVLAAVVTAGLAATRLWRDGVPHGPGLLAATTALTLLRVPP</sequence>
<dbReference type="InterPro" id="IPR050882">
    <property type="entry name" value="Prepilin_peptidase/N-MTase"/>
</dbReference>
<protein>
    <submittedName>
        <fullName evidence="4">Leader peptidase (Prepilin peptidase)/N-methyltransferase</fullName>
        <ecNumber evidence="4">2.1.1.-</ecNumber>
        <ecNumber evidence="4">3.4.23.43</ecNumber>
    </submittedName>
</protein>
<proteinExistence type="inferred from homology"/>
<feature type="transmembrane region" description="Helical" evidence="2">
    <location>
        <begin position="41"/>
        <end position="65"/>
    </location>
</feature>
<name>A0ABU0EZL8_9PSEU</name>
<dbReference type="EC" id="2.1.1.-" evidence="4"/>
<dbReference type="PANTHER" id="PTHR30487">
    <property type="entry name" value="TYPE 4 PREPILIN-LIKE PROTEINS LEADER PEPTIDE-PROCESSING ENZYME"/>
    <property type="match status" value="1"/>
</dbReference>
<feature type="transmembrane region" description="Helical" evidence="2">
    <location>
        <begin position="99"/>
        <end position="117"/>
    </location>
</feature>
<evidence type="ECO:0000313" key="4">
    <source>
        <dbReference type="EMBL" id="MDQ0380763.1"/>
    </source>
</evidence>
<reference evidence="4 5" key="1">
    <citation type="submission" date="2023-07" db="EMBL/GenBank/DDBJ databases">
        <title>Sequencing the genomes of 1000 actinobacteria strains.</title>
        <authorList>
            <person name="Klenk H.-P."/>
        </authorList>
    </citation>
    <scope>NUCLEOTIDE SEQUENCE [LARGE SCALE GENOMIC DNA]</scope>
    <source>
        <strain evidence="4 5">DSM 45805</strain>
    </source>
</reference>
<dbReference type="PANTHER" id="PTHR30487:SF0">
    <property type="entry name" value="PREPILIN LEADER PEPTIDASE_N-METHYLTRANSFERASE-RELATED"/>
    <property type="match status" value="1"/>
</dbReference>
<evidence type="ECO:0000256" key="1">
    <source>
        <dbReference type="ARBA" id="ARBA00005801"/>
    </source>
</evidence>
<keyword evidence="4" id="KW-0489">Methyltransferase</keyword>
<dbReference type="RefSeq" id="WP_370876543.1">
    <property type="nucleotide sequence ID" value="NZ_JAUSUT010000001.1"/>
</dbReference>